<keyword evidence="7" id="KW-1133">Transmembrane helix</keyword>
<feature type="domain" description="DUF5979" evidence="8">
    <location>
        <begin position="314"/>
        <end position="391"/>
    </location>
</feature>
<feature type="transmembrane region" description="Helical" evidence="7">
    <location>
        <begin position="659"/>
        <end position="680"/>
    </location>
</feature>
<keyword evidence="2" id="KW-0134">Cell wall</keyword>
<dbReference type="InterPro" id="IPR011252">
    <property type="entry name" value="Fibrogen-bd_dom1"/>
</dbReference>
<keyword evidence="7" id="KW-0472">Membrane</keyword>
<evidence type="ECO:0000259" key="8">
    <source>
        <dbReference type="Pfam" id="PF19407"/>
    </source>
</evidence>
<keyword evidence="5" id="KW-0572">Peptidoglycan-anchor</keyword>
<dbReference type="Pfam" id="PF19407">
    <property type="entry name" value="DUF5979"/>
    <property type="match status" value="3"/>
</dbReference>
<accession>A0A934UWH2</accession>
<evidence type="ECO:0000313" key="10">
    <source>
        <dbReference type="Proteomes" id="UP000608530"/>
    </source>
</evidence>
<dbReference type="RefSeq" id="WP_200116046.1">
    <property type="nucleotide sequence ID" value="NZ_JAEHOH010000019.1"/>
</dbReference>
<feature type="domain" description="DUF5979" evidence="8">
    <location>
        <begin position="533"/>
        <end position="633"/>
    </location>
</feature>
<dbReference type="InterPro" id="IPR046022">
    <property type="entry name" value="DUF5979"/>
</dbReference>
<feature type="domain" description="DUF5979" evidence="8">
    <location>
        <begin position="443"/>
        <end position="527"/>
    </location>
</feature>
<comment type="subcellular location">
    <subcellularLocation>
        <location evidence="1">Secreted</location>
        <location evidence="1">Cell wall</location>
    </subcellularLocation>
</comment>
<proteinExistence type="predicted"/>
<organism evidence="9 10">
    <name type="scientific">Leucobacter chromiisoli</name>
    <dbReference type="NCBI Taxonomy" id="2796471"/>
    <lineage>
        <taxon>Bacteria</taxon>
        <taxon>Bacillati</taxon>
        <taxon>Actinomycetota</taxon>
        <taxon>Actinomycetes</taxon>
        <taxon>Micrococcales</taxon>
        <taxon>Microbacteriaceae</taxon>
        <taxon>Leucobacter</taxon>
    </lineage>
</organism>
<evidence type="ECO:0000256" key="5">
    <source>
        <dbReference type="ARBA" id="ARBA00023088"/>
    </source>
</evidence>
<evidence type="ECO:0000313" key="9">
    <source>
        <dbReference type="EMBL" id="MBK0419912.1"/>
    </source>
</evidence>
<evidence type="ECO:0000256" key="3">
    <source>
        <dbReference type="ARBA" id="ARBA00022525"/>
    </source>
</evidence>
<evidence type="ECO:0000256" key="2">
    <source>
        <dbReference type="ARBA" id="ARBA00022512"/>
    </source>
</evidence>
<comment type="caution">
    <text evidence="9">The sequence shown here is derived from an EMBL/GenBank/DDBJ whole genome shotgun (WGS) entry which is preliminary data.</text>
</comment>
<dbReference type="Proteomes" id="UP000608530">
    <property type="component" value="Unassembled WGS sequence"/>
</dbReference>
<gene>
    <name evidence="9" type="ORF">JD276_12810</name>
</gene>
<dbReference type="AlphaFoldDB" id="A0A934UWH2"/>
<evidence type="ECO:0000256" key="7">
    <source>
        <dbReference type="SAM" id="Phobius"/>
    </source>
</evidence>
<dbReference type="InterPro" id="IPR008966">
    <property type="entry name" value="Adhesion_dom_sf"/>
</dbReference>
<keyword evidence="10" id="KW-1185">Reference proteome</keyword>
<evidence type="ECO:0000256" key="4">
    <source>
        <dbReference type="ARBA" id="ARBA00022729"/>
    </source>
</evidence>
<protein>
    <recommendedName>
        <fullName evidence="8">DUF5979 domain-containing protein</fullName>
    </recommendedName>
</protein>
<dbReference type="Gene3D" id="2.60.40.1280">
    <property type="match status" value="1"/>
</dbReference>
<dbReference type="GO" id="GO:0007155">
    <property type="term" value="P:cell adhesion"/>
    <property type="evidence" value="ECO:0007669"/>
    <property type="project" value="InterPro"/>
</dbReference>
<keyword evidence="4" id="KW-0732">Signal</keyword>
<feature type="region of interest" description="Disordered" evidence="6">
    <location>
        <begin position="632"/>
        <end position="656"/>
    </location>
</feature>
<keyword evidence="3" id="KW-0964">Secreted</keyword>
<sequence length="686" mass="71267">MSSAQAQPGTITSVDFQNEEFTDGSRQQINVDWTVDGTAENPVTVSIDLPEGLQGYTDRFDMIGADGEVAGECVVSTDRIDCVVDPEYVNSHPRNMSGSFFFFVDVRLGNDETVEHEFVFGSFTTSVTVTPPTSNPCTENCDFTGQGGYKSGWVSDLGNDELVWRVGVPAPADGIPAGRTVVVKDHLDTDLYELVGGPTVREARSLALGANGRWAPAYAVKSEGVTVSENGTRAQFESVAGLTGADLPDGHREIAGSVYLVDWVVKVRAGIESGVEYTNTAEWSVEGQGSGEGSGRVVRQGGGGTVVGENEGKFTLTKELAGDTTLNPEFTVKYSVDGQPQDDIVIGAGETFTSATLPQGTTIALEEVRQTAPTNVTWADPVFVLPDGTETDRLELTFSDAAGTLGKVTEIRLLNEATLDTGSIAALKRIVNDDGVLLPEDLAFELDYAWEADESLGIPAGSGSIELPADGTRVEVDGLPVGAVVTFSEQDPVQVAGGAWEVPVIEPASVTVGADEVAEVRVTNTLTALVGDFSVKKLIEGTGAGLVPAGTTFTVGYEYPSGPGYEAGSGELTVPADGTVVTSGPLPAGAEVTLSEIAPATIEGGTWTGAEFSVDTLTIGESRTVEVALTNTISENPPPSANEPKTPGEKLSRTGGPGLAPGLIGAAILLVGAGGSILVARSLRRG</sequence>
<name>A0A934UWH2_9MICO</name>
<dbReference type="EMBL" id="JAEHOH010000019">
    <property type="protein sequence ID" value="MBK0419912.1"/>
    <property type="molecule type" value="Genomic_DNA"/>
</dbReference>
<dbReference type="SUPFAM" id="SSF49401">
    <property type="entry name" value="Bacterial adhesins"/>
    <property type="match status" value="1"/>
</dbReference>
<keyword evidence="7" id="KW-0812">Transmembrane</keyword>
<evidence type="ECO:0000256" key="6">
    <source>
        <dbReference type="SAM" id="MobiDB-lite"/>
    </source>
</evidence>
<reference evidence="9" key="1">
    <citation type="submission" date="2020-12" db="EMBL/GenBank/DDBJ databases">
        <title>Leucobacter sp. CAS1, isolated from Chromium sludge.</title>
        <authorList>
            <person name="Xu Z."/>
        </authorList>
    </citation>
    <scope>NUCLEOTIDE SEQUENCE</scope>
    <source>
        <strain evidence="9">CSA1</strain>
    </source>
</reference>
<evidence type="ECO:0000256" key="1">
    <source>
        <dbReference type="ARBA" id="ARBA00004191"/>
    </source>
</evidence>